<evidence type="ECO:0000313" key="4">
    <source>
        <dbReference type="Proteomes" id="UP000284375"/>
    </source>
</evidence>
<sequence>MTILSKQTSRPASTLPPSYVTHVQHTAAPHSAVATSPRLVTIMTEYGDMPRMFHPGTSRKSDAPSTSPSPPSATTRIIDLTMPLGSRISVSNPLLNCCATTSTAGAGPSSSSSSSSSSPPDDLPSAFPSPTLLSTCHRTTSVAPFQLTYTVPPTMATLGGYAAGLPAQDPRNTRYELTGENSKKASAPNRASQSTSPPAENSVVAVGQVLHAALGLGPDVVRVVVRRAERHGVVLVVVVVVVAVAIAHVDVDDPAPGLPPRVADPVVVVVEEGDGPALLDPAGVVLPREVEGAPGARGGGGRRRRRDVDKVVDLAGAQGPEDVAGAALDVDDGPEVAGRDEVVAAGVLVDAVEVEVVKGRVAGVAAAGEARARVDAAVVLGLHGRLGREVRRRRPLEEQRPGLDVDLLEVAVLDPAVLGPADGPQVVRHGHGGDEQGRVVGRDVELVHVGVREPVRPHPVPHRVRLVQHVPGALQPVLVRAVHLEGEEGLAAVHLRLDVVLVDGGPRLPPDQPALAVEDDGPGLVDVVAPPAEQDVVLAAARVPPRELEQRRARVERLVLHRRRQPVQPEPVPREVVVQVQPAQDVPPQGRRAGPEGGHGGDDDDDPHGRRPEEPPAPVPAAGQHGGQCGPPGGGLHGFDVVLMMIRILIYKKDGRL</sequence>
<dbReference type="Proteomes" id="UP000284375">
    <property type="component" value="Unassembled WGS sequence"/>
</dbReference>
<dbReference type="AlphaFoldDB" id="A0A423W5M8"/>
<comment type="caution">
    <text evidence="3">The sequence shown here is derived from an EMBL/GenBank/DDBJ whole genome shotgun (WGS) entry which is preliminary data.</text>
</comment>
<keyword evidence="2" id="KW-0812">Transmembrane</keyword>
<keyword evidence="2" id="KW-1133">Transmembrane helix</keyword>
<feature type="region of interest" description="Disordered" evidence="1">
    <location>
        <begin position="566"/>
        <end position="633"/>
    </location>
</feature>
<organism evidence="3 4">
    <name type="scientific">Cytospora chrysosperma</name>
    <name type="common">Cytospora canker fungus</name>
    <name type="synonym">Sphaeria chrysosperma</name>
    <dbReference type="NCBI Taxonomy" id="252740"/>
    <lineage>
        <taxon>Eukaryota</taxon>
        <taxon>Fungi</taxon>
        <taxon>Dikarya</taxon>
        <taxon>Ascomycota</taxon>
        <taxon>Pezizomycotina</taxon>
        <taxon>Sordariomycetes</taxon>
        <taxon>Sordariomycetidae</taxon>
        <taxon>Diaporthales</taxon>
        <taxon>Cytosporaceae</taxon>
        <taxon>Cytospora</taxon>
    </lineage>
</organism>
<feature type="transmembrane region" description="Helical" evidence="2">
    <location>
        <begin position="232"/>
        <end position="249"/>
    </location>
</feature>
<feature type="region of interest" description="Disordered" evidence="1">
    <location>
        <begin position="50"/>
        <end position="75"/>
    </location>
</feature>
<gene>
    <name evidence="3" type="ORF">VSDG_04307</name>
</gene>
<name>A0A423W5M8_CYTCH</name>
<evidence type="ECO:0000256" key="2">
    <source>
        <dbReference type="SAM" id="Phobius"/>
    </source>
</evidence>
<evidence type="ECO:0000256" key="1">
    <source>
        <dbReference type="SAM" id="MobiDB-lite"/>
    </source>
</evidence>
<feature type="region of interest" description="Disordered" evidence="1">
    <location>
        <begin position="102"/>
        <end position="132"/>
    </location>
</feature>
<feature type="compositionally biased region" description="Low complexity" evidence="1">
    <location>
        <begin position="108"/>
        <end position="130"/>
    </location>
</feature>
<feature type="compositionally biased region" description="Gly residues" evidence="1">
    <location>
        <begin position="624"/>
        <end position="633"/>
    </location>
</feature>
<accession>A0A423W5M8</accession>
<dbReference type="EMBL" id="LJZO01000013">
    <property type="protein sequence ID" value="ROV98651.1"/>
    <property type="molecule type" value="Genomic_DNA"/>
</dbReference>
<feature type="compositionally biased region" description="Polar residues" evidence="1">
    <location>
        <begin position="189"/>
        <end position="199"/>
    </location>
</feature>
<feature type="compositionally biased region" description="Low complexity" evidence="1">
    <location>
        <begin position="574"/>
        <end position="592"/>
    </location>
</feature>
<evidence type="ECO:0000313" key="3">
    <source>
        <dbReference type="EMBL" id="ROV98651.1"/>
    </source>
</evidence>
<proteinExistence type="predicted"/>
<protein>
    <submittedName>
        <fullName evidence="3">Uncharacterized protein</fullName>
    </submittedName>
</protein>
<reference evidence="3 4" key="1">
    <citation type="submission" date="2015-09" db="EMBL/GenBank/DDBJ databases">
        <title>Host preference determinants of Valsa canker pathogens revealed by comparative genomics.</title>
        <authorList>
            <person name="Yin Z."/>
            <person name="Huang L."/>
        </authorList>
    </citation>
    <scope>NUCLEOTIDE SEQUENCE [LARGE SCALE GENOMIC DNA]</scope>
    <source>
        <strain evidence="3 4">YSFL</strain>
    </source>
</reference>
<feature type="region of interest" description="Disordered" evidence="1">
    <location>
        <begin position="162"/>
        <end position="199"/>
    </location>
</feature>
<keyword evidence="4" id="KW-1185">Reference proteome</keyword>
<keyword evidence="2" id="KW-0472">Membrane</keyword>